<dbReference type="Proteomes" id="UP000299102">
    <property type="component" value="Unassembled WGS sequence"/>
</dbReference>
<reference evidence="3 4" key="1">
    <citation type="journal article" date="2019" name="Commun. Biol.">
        <title>The bagworm genome reveals a unique fibroin gene that provides high tensile strength.</title>
        <authorList>
            <person name="Kono N."/>
            <person name="Nakamura H."/>
            <person name="Ohtoshi R."/>
            <person name="Tomita M."/>
            <person name="Numata K."/>
            <person name="Arakawa K."/>
        </authorList>
    </citation>
    <scope>NUCLEOTIDE SEQUENCE [LARGE SCALE GENOMIC DNA]</scope>
</reference>
<keyword evidence="2" id="KW-0812">Transmembrane</keyword>
<evidence type="ECO:0000256" key="1">
    <source>
        <dbReference type="SAM" id="MobiDB-lite"/>
    </source>
</evidence>
<sequence length="172" mass="18522">MSTELGWRDLPQITKISGGTGGTALLASRGRTTVVGADRAESAIIFYLICLSLSLTLYMCVCAFVCVRVHMRPCGDCVCERESVYIRRLQGEASWRGRVVAGASPVIDHGAGRATAVSPPRRPHVTSRNGHEETITNTTPARVGDARPDLWDAAARRPGSSQWTRAAASRTV</sequence>
<evidence type="ECO:0000313" key="4">
    <source>
        <dbReference type="Proteomes" id="UP000299102"/>
    </source>
</evidence>
<protein>
    <submittedName>
        <fullName evidence="3">Uncharacterized protein</fullName>
    </submittedName>
</protein>
<keyword evidence="2" id="KW-1133">Transmembrane helix</keyword>
<gene>
    <name evidence="3" type="ORF">EVAR_36025_1</name>
</gene>
<dbReference type="EMBL" id="BGZK01000631">
    <property type="protein sequence ID" value="GBP53656.1"/>
    <property type="molecule type" value="Genomic_DNA"/>
</dbReference>
<accession>A0A4C1WQ81</accession>
<organism evidence="3 4">
    <name type="scientific">Eumeta variegata</name>
    <name type="common">Bagworm moth</name>
    <name type="synonym">Eumeta japonica</name>
    <dbReference type="NCBI Taxonomy" id="151549"/>
    <lineage>
        <taxon>Eukaryota</taxon>
        <taxon>Metazoa</taxon>
        <taxon>Ecdysozoa</taxon>
        <taxon>Arthropoda</taxon>
        <taxon>Hexapoda</taxon>
        <taxon>Insecta</taxon>
        <taxon>Pterygota</taxon>
        <taxon>Neoptera</taxon>
        <taxon>Endopterygota</taxon>
        <taxon>Lepidoptera</taxon>
        <taxon>Glossata</taxon>
        <taxon>Ditrysia</taxon>
        <taxon>Tineoidea</taxon>
        <taxon>Psychidae</taxon>
        <taxon>Oiketicinae</taxon>
        <taxon>Eumeta</taxon>
    </lineage>
</organism>
<feature type="region of interest" description="Disordered" evidence="1">
    <location>
        <begin position="111"/>
        <end position="143"/>
    </location>
</feature>
<evidence type="ECO:0000256" key="2">
    <source>
        <dbReference type="SAM" id="Phobius"/>
    </source>
</evidence>
<name>A0A4C1WQ81_EUMVA</name>
<dbReference type="AlphaFoldDB" id="A0A4C1WQ81"/>
<comment type="caution">
    <text evidence="3">The sequence shown here is derived from an EMBL/GenBank/DDBJ whole genome shotgun (WGS) entry which is preliminary data.</text>
</comment>
<keyword evidence="2" id="KW-0472">Membrane</keyword>
<feature type="transmembrane region" description="Helical" evidence="2">
    <location>
        <begin position="44"/>
        <end position="67"/>
    </location>
</feature>
<proteinExistence type="predicted"/>
<evidence type="ECO:0000313" key="3">
    <source>
        <dbReference type="EMBL" id="GBP53656.1"/>
    </source>
</evidence>
<keyword evidence="4" id="KW-1185">Reference proteome</keyword>